<evidence type="ECO:0000313" key="2">
    <source>
        <dbReference type="Proteomes" id="UP000674938"/>
    </source>
</evidence>
<gene>
    <name evidence="1" type="ORF">I6N95_17560</name>
</gene>
<accession>A0A940PDZ3</accession>
<keyword evidence="2" id="KW-1185">Reference proteome</keyword>
<protein>
    <submittedName>
        <fullName evidence="1">DUF2922 domain-containing protein</fullName>
    </submittedName>
</protein>
<sequence>MAKKLYLYFLNEDEQPTTILVQEPNQTLDSAAVRSFMEKVIAMELFTHKGQKKYASIKGAKYVDKKTEILL</sequence>
<dbReference type="AlphaFoldDB" id="A0A940PDZ3"/>
<comment type="caution">
    <text evidence="1">The sequence shown here is derived from an EMBL/GenBank/DDBJ whole genome shotgun (WGS) entry which is preliminary data.</text>
</comment>
<dbReference type="RefSeq" id="WP_209530409.1">
    <property type="nucleotide sequence ID" value="NZ_JAEEGA010000012.1"/>
</dbReference>
<dbReference type="Pfam" id="PF11148">
    <property type="entry name" value="DUF2922"/>
    <property type="match status" value="1"/>
</dbReference>
<dbReference type="InterPro" id="IPR021321">
    <property type="entry name" value="DUF2922"/>
</dbReference>
<reference evidence="1" key="1">
    <citation type="submission" date="2020-12" db="EMBL/GenBank/DDBJ databases">
        <title>Vagococcus allomyrinae sp. nov. and Enterococcus lavae sp. nov., isolated from the larvae of Allomyrina dichotoma.</title>
        <authorList>
            <person name="Lee S.D."/>
        </authorList>
    </citation>
    <scope>NUCLEOTIDE SEQUENCE</scope>
    <source>
        <strain evidence="1">BWB3-3</strain>
    </source>
</reference>
<proteinExistence type="predicted"/>
<name>A0A940PDZ3_9ENTE</name>
<evidence type="ECO:0000313" key="1">
    <source>
        <dbReference type="EMBL" id="MBP1042827.1"/>
    </source>
</evidence>
<organism evidence="1 2">
    <name type="scientific">Vagococcus allomyrinae</name>
    <dbReference type="NCBI Taxonomy" id="2794353"/>
    <lineage>
        <taxon>Bacteria</taxon>
        <taxon>Bacillati</taxon>
        <taxon>Bacillota</taxon>
        <taxon>Bacilli</taxon>
        <taxon>Lactobacillales</taxon>
        <taxon>Enterococcaceae</taxon>
        <taxon>Vagococcus</taxon>
    </lineage>
</organism>
<dbReference type="EMBL" id="JAEEGA010000012">
    <property type="protein sequence ID" value="MBP1042827.1"/>
    <property type="molecule type" value="Genomic_DNA"/>
</dbReference>
<dbReference type="Proteomes" id="UP000674938">
    <property type="component" value="Unassembled WGS sequence"/>
</dbReference>